<organism evidence="4 5">
    <name type="scientific">Parabacteroides acidifaciens</name>
    <dbReference type="NCBI Taxonomy" id="2290935"/>
    <lineage>
        <taxon>Bacteria</taxon>
        <taxon>Pseudomonadati</taxon>
        <taxon>Bacteroidota</taxon>
        <taxon>Bacteroidia</taxon>
        <taxon>Bacteroidales</taxon>
        <taxon>Tannerellaceae</taxon>
        <taxon>Parabacteroides</taxon>
    </lineage>
</organism>
<protein>
    <submittedName>
        <fullName evidence="4">Exo-alpha-sialidase</fullName>
    </submittedName>
</protein>
<dbReference type="Proteomes" id="UP000629596">
    <property type="component" value="Unassembled WGS sequence"/>
</dbReference>
<dbReference type="EMBL" id="JACRTI010000068">
    <property type="protein sequence ID" value="MBC8603611.1"/>
    <property type="molecule type" value="Genomic_DNA"/>
</dbReference>
<sequence>MFLLLCLYIQQTNFLMKNRIVLFIAGCCALLLSSCLGSDDNEYELSRDCQILSFSLSNDSIPELSNVVFTIDQISGRIFNIDSMPYGTKLDEKVICKVRLASTVYTCQVMQEAIGDTIFWNTEDSLDFSKPVKFVNTLWDGETTKTYLAQVNIHQVVPDSMAWGIYKEGIPAAAVKEEKVVVFGEGDNESYYMYAQPVNASEGYQLYRSAVSDGRNWTELTVTGLPAGEVRLSQITAYEDAFYAVTTKGALYRSADGQAWTLMENTPVVKALLGAIKTSDDYTITGKQPSALATVVEKNGSFIYASMDKEMEWTDGTLLNEGFPLTGFGNLSYNSMFRARLLVVAGRDKDNKLTNAAWSTENGQVWAMLTDEEATPFDKQEGVAVTEYDDKFFMLSGINEAGKASSDIYLSRDGGVTWNVSDTLVVMPPEFKARGFSSIYVDENDYMYLFGGKETNNSDVLNQIWRGRINRLGFKH</sequence>
<dbReference type="EMBL" id="QREV01000068">
    <property type="protein sequence ID" value="RDU47644.1"/>
    <property type="molecule type" value="Genomic_DNA"/>
</dbReference>
<dbReference type="AlphaFoldDB" id="A0A3D8H9I9"/>
<feature type="domain" description="DUF6242" evidence="1">
    <location>
        <begin position="61"/>
        <end position="151"/>
    </location>
</feature>
<dbReference type="Pfam" id="PF19755">
    <property type="entry name" value="DUF6242"/>
    <property type="match status" value="1"/>
</dbReference>
<dbReference type="Gene3D" id="2.120.10.80">
    <property type="entry name" value="Kelch-type beta propeller"/>
    <property type="match status" value="1"/>
</dbReference>
<name>A0A3D8H9I9_9BACT</name>
<evidence type="ECO:0000259" key="2">
    <source>
        <dbReference type="Pfam" id="PF25852"/>
    </source>
</evidence>
<dbReference type="SUPFAM" id="SSF110296">
    <property type="entry name" value="Oligoxyloglucan reducing end-specific cellobiohydrolase"/>
    <property type="match status" value="1"/>
</dbReference>
<evidence type="ECO:0000313" key="3">
    <source>
        <dbReference type="EMBL" id="MBC8603611.1"/>
    </source>
</evidence>
<dbReference type="Gene3D" id="2.130.10.10">
    <property type="entry name" value="YVTN repeat-like/Quinoprotein amine dehydrogenase"/>
    <property type="match status" value="1"/>
</dbReference>
<feature type="domain" description="DUF6242" evidence="2">
    <location>
        <begin position="158"/>
        <end position="475"/>
    </location>
</feature>
<evidence type="ECO:0000259" key="1">
    <source>
        <dbReference type="Pfam" id="PF19755"/>
    </source>
</evidence>
<dbReference type="Proteomes" id="UP000256321">
    <property type="component" value="Unassembled WGS sequence"/>
</dbReference>
<reference evidence="4 5" key="1">
    <citation type="submission" date="2018-07" db="EMBL/GenBank/DDBJ databases">
        <title>Parabacteroides acidifaciens nov. sp., isolated from human feces.</title>
        <authorList>
            <person name="Wang Y.J."/>
        </authorList>
    </citation>
    <scope>NUCLEOTIDE SEQUENCE [LARGE SCALE GENOMIC DNA]</scope>
    <source>
        <strain evidence="4 5">426-9</strain>
    </source>
</reference>
<dbReference type="InterPro" id="IPR058667">
    <property type="entry name" value="DUF6242_C"/>
</dbReference>
<evidence type="ECO:0000313" key="6">
    <source>
        <dbReference type="Proteomes" id="UP000629596"/>
    </source>
</evidence>
<evidence type="ECO:0000313" key="4">
    <source>
        <dbReference type="EMBL" id="RDU47644.1"/>
    </source>
</evidence>
<accession>A0A3D8H9I9</accession>
<keyword evidence="6" id="KW-1185">Reference proteome</keyword>
<proteinExistence type="predicted"/>
<evidence type="ECO:0000313" key="5">
    <source>
        <dbReference type="Proteomes" id="UP000256321"/>
    </source>
</evidence>
<dbReference type="InterPro" id="IPR046209">
    <property type="entry name" value="DUF6242_N"/>
</dbReference>
<gene>
    <name evidence="4" type="ORF">DWU89_18465</name>
    <name evidence="3" type="ORF">H8784_18020</name>
</gene>
<dbReference type="Pfam" id="PF25852">
    <property type="entry name" value="DUF6242_C"/>
    <property type="match status" value="1"/>
</dbReference>
<comment type="caution">
    <text evidence="4">The sequence shown here is derived from an EMBL/GenBank/DDBJ whole genome shotgun (WGS) entry which is preliminary data.</text>
</comment>
<dbReference type="InterPro" id="IPR015943">
    <property type="entry name" value="WD40/YVTN_repeat-like_dom_sf"/>
</dbReference>
<dbReference type="InterPro" id="IPR015915">
    <property type="entry name" value="Kelch-typ_b-propeller"/>
</dbReference>
<reference evidence="3 6" key="2">
    <citation type="submission" date="2020-08" db="EMBL/GenBank/DDBJ databases">
        <title>Genome public.</title>
        <authorList>
            <person name="Liu C."/>
            <person name="Sun Q."/>
        </authorList>
    </citation>
    <scope>NUCLEOTIDE SEQUENCE [LARGE SCALE GENOMIC DNA]</scope>
    <source>
        <strain evidence="3 6">426_9</strain>
    </source>
</reference>